<dbReference type="EMBL" id="CP031035">
    <property type="protein sequence ID" value="QDZ18858.1"/>
    <property type="molecule type" value="Genomic_DNA"/>
</dbReference>
<dbReference type="PANTHER" id="PTHR46978">
    <property type="entry name" value="ZINC KNUCKLE (CCHC-TYPE) FAMILY PROTEIN"/>
    <property type="match status" value="1"/>
</dbReference>
<reference evidence="4 5" key="1">
    <citation type="submission" date="2018-07" db="EMBL/GenBank/DDBJ databases">
        <title>The complete nuclear genome of the prasinophyte Chloropicon primus (CCMP1205).</title>
        <authorList>
            <person name="Pombert J.-F."/>
            <person name="Otis C."/>
            <person name="Turmel M."/>
            <person name="Lemieux C."/>
        </authorList>
    </citation>
    <scope>NUCLEOTIDE SEQUENCE [LARGE SCALE GENOMIC DNA]</scope>
    <source>
        <strain evidence="4 5">CCMP1205</strain>
    </source>
</reference>
<dbReference type="Gene3D" id="4.10.60.10">
    <property type="entry name" value="Zinc finger, CCHC-type"/>
    <property type="match status" value="1"/>
</dbReference>
<feature type="domain" description="CCHC-type" evidence="3">
    <location>
        <begin position="68"/>
        <end position="83"/>
    </location>
</feature>
<dbReference type="AlphaFoldDB" id="A0A5B8ME08"/>
<protein>
    <recommendedName>
        <fullName evidence="3">CCHC-type domain-containing protein</fullName>
    </recommendedName>
</protein>
<evidence type="ECO:0000313" key="4">
    <source>
        <dbReference type="EMBL" id="QDZ18858.1"/>
    </source>
</evidence>
<dbReference type="GO" id="GO:0003676">
    <property type="term" value="F:nucleic acid binding"/>
    <property type="evidence" value="ECO:0007669"/>
    <property type="project" value="InterPro"/>
</dbReference>
<dbReference type="STRING" id="1764295.A0A5B8ME08"/>
<dbReference type="SUPFAM" id="SSF57756">
    <property type="entry name" value="Retrovirus zinc finger-like domains"/>
    <property type="match status" value="2"/>
</dbReference>
<keyword evidence="1" id="KW-0863">Zinc-finger</keyword>
<gene>
    <name evidence="4" type="ORF">A3770_02p13760</name>
</gene>
<dbReference type="GO" id="GO:0008270">
    <property type="term" value="F:zinc ion binding"/>
    <property type="evidence" value="ECO:0007669"/>
    <property type="project" value="UniProtKB-KW"/>
</dbReference>
<name>A0A5B8ME08_9CHLO</name>
<dbReference type="OrthoDB" id="514078at2759"/>
<keyword evidence="1" id="KW-0479">Metal-binding</keyword>
<dbReference type="InterPro" id="IPR001878">
    <property type="entry name" value="Znf_CCHC"/>
</dbReference>
<dbReference type="PANTHER" id="PTHR46978:SF1">
    <property type="entry name" value="ZINC KNUCKLE (CCHC-TYPE) FAMILY PROTEIN"/>
    <property type="match status" value="1"/>
</dbReference>
<feature type="domain" description="CCHC-type" evidence="3">
    <location>
        <begin position="50"/>
        <end position="65"/>
    </location>
</feature>
<evidence type="ECO:0000259" key="3">
    <source>
        <dbReference type="PROSITE" id="PS50158"/>
    </source>
</evidence>
<dbReference type="Pfam" id="PF00098">
    <property type="entry name" value="zf-CCHC"/>
    <property type="match status" value="3"/>
</dbReference>
<feature type="domain" description="CCHC-type" evidence="3">
    <location>
        <begin position="26"/>
        <end position="42"/>
    </location>
</feature>
<dbReference type="InterPro" id="IPR036875">
    <property type="entry name" value="Znf_CCHC_sf"/>
</dbReference>
<dbReference type="Proteomes" id="UP000316726">
    <property type="component" value="Chromosome 2"/>
</dbReference>
<keyword evidence="1" id="KW-0862">Zinc</keyword>
<evidence type="ECO:0000256" key="1">
    <source>
        <dbReference type="PROSITE-ProRule" id="PRU00047"/>
    </source>
</evidence>
<evidence type="ECO:0000256" key="2">
    <source>
        <dbReference type="SAM" id="MobiDB-lite"/>
    </source>
</evidence>
<feature type="region of interest" description="Disordered" evidence="2">
    <location>
        <begin position="187"/>
        <end position="210"/>
    </location>
</feature>
<dbReference type="PROSITE" id="PS50158">
    <property type="entry name" value="ZF_CCHC"/>
    <property type="match status" value="3"/>
</dbReference>
<sequence>MTATTPIADRVPRYFDPETEWERRVRRCYRCGGAGHILRDCPYDATQKPCFLCGQFGHVRAECPNTLCYRCLKPGHTARECREARAVYRICLRCGSRNCANSNEHEFDAKKCSFEYHTKDLALVTCIDCGKKGHLSCNVAGGAVNGKKRGGSGGGDYQGFITCACCGEDTHHHSECRYMYKNKNKSAKRGREDHRQKSPNDLRTQLRRRW</sequence>
<organism evidence="4 5">
    <name type="scientific">Chloropicon primus</name>
    <dbReference type="NCBI Taxonomy" id="1764295"/>
    <lineage>
        <taxon>Eukaryota</taxon>
        <taxon>Viridiplantae</taxon>
        <taxon>Chlorophyta</taxon>
        <taxon>Chloropicophyceae</taxon>
        <taxon>Chloropicales</taxon>
        <taxon>Chloropicaceae</taxon>
        <taxon>Chloropicon</taxon>
    </lineage>
</organism>
<dbReference type="SMART" id="SM00343">
    <property type="entry name" value="ZnF_C2HC"/>
    <property type="match status" value="4"/>
</dbReference>
<keyword evidence="5" id="KW-1185">Reference proteome</keyword>
<proteinExistence type="predicted"/>
<accession>A0A5B8ME08</accession>
<feature type="compositionally biased region" description="Basic and acidic residues" evidence="2">
    <location>
        <begin position="189"/>
        <end position="200"/>
    </location>
</feature>
<evidence type="ECO:0000313" key="5">
    <source>
        <dbReference type="Proteomes" id="UP000316726"/>
    </source>
</evidence>